<gene>
    <name evidence="1" type="ORF">PFISCL1PPCAC_21149</name>
</gene>
<feature type="non-terminal residue" evidence="1">
    <location>
        <position position="1"/>
    </location>
</feature>
<organism evidence="1 2">
    <name type="scientific">Pristionchus fissidentatus</name>
    <dbReference type="NCBI Taxonomy" id="1538716"/>
    <lineage>
        <taxon>Eukaryota</taxon>
        <taxon>Metazoa</taxon>
        <taxon>Ecdysozoa</taxon>
        <taxon>Nematoda</taxon>
        <taxon>Chromadorea</taxon>
        <taxon>Rhabditida</taxon>
        <taxon>Rhabditina</taxon>
        <taxon>Diplogasteromorpha</taxon>
        <taxon>Diplogasteroidea</taxon>
        <taxon>Neodiplogasteridae</taxon>
        <taxon>Pristionchus</taxon>
    </lineage>
</organism>
<dbReference type="AlphaFoldDB" id="A0AAV5WFR1"/>
<evidence type="ECO:0000313" key="2">
    <source>
        <dbReference type="Proteomes" id="UP001432322"/>
    </source>
</evidence>
<dbReference type="Proteomes" id="UP001432322">
    <property type="component" value="Unassembled WGS sequence"/>
</dbReference>
<protein>
    <submittedName>
        <fullName evidence="1">Uncharacterized protein</fullName>
    </submittedName>
</protein>
<keyword evidence="2" id="KW-1185">Reference proteome</keyword>
<accession>A0AAV5WFR1</accession>
<dbReference type="EMBL" id="BTSY01000005">
    <property type="protein sequence ID" value="GMT29852.1"/>
    <property type="molecule type" value="Genomic_DNA"/>
</dbReference>
<feature type="non-terminal residue" evidence="1">
    <location>
        <position position="77"/>
    </location>
</feature>
<sequence length="77" mass="8350">TLESLLNSMKAELELAFANDDNRSELLRNLLYSFCTGLSSSIASIIEVNQQDNRYGVSEAAVQADVIDNAVTSKQGP</sequence>
<reference evidence="1" key="1">
    <citation type="submission" date="2023-10" db="EMBL/GenBank/DDBJ databases">
        <title>Genome assembly of Pristionchus species.</title>
        <authorList>
            <person name="Yoshida K."/>
            <person name="Sommer R.J."/>
        </authorList>
    </citation>
    <scope>NUCLEOTIDE SEQUENCE</scope>
    <source>
        <strain evidence="1">RS5133</strain>
    </source>
</reference>
<name>A0AAV5WFR1_9BILA</name>
<proteinExistence type="predicted"/>
<comment type="caution">
    <text evidence="1">The sequence shown here is derived from an EMBL/GenBank/DDBJ whole genome shotgun (WGS) entry which is preliminary data.</text>
</comment>
<evidence type="ECO:0000313" key="1">
    <source>
        <dbReference type="EMBL" id="GMT29852.1"/>
    </source>
</evidence>